<sequence>MSFFQNFSKNLQTGLEEGLKEAQKLSSEFQPIATRTARQLQERFGQIDDISQLPQEYVELEKKVDTLKTVYQNLLSVTSTYENEAYDYPSNLRDSVIDITKTVSTKVEKLANARSRDEAQAILIASNPKTQPKTLNHAISTSTNLSALKIQQSSNDDSFDSVAQGLTQIGQTETKIGEARLQQDALIRTHVNDQFRKQLRTNLQRSDKARKLVENKRLSYDAARASLKNARPEKEASLRVTLETLEDEFAAATEEAVSVMKNVLENTSILNELVELITAQLAYHKAASELLSQVLPNLQSLRDDAGTKVLSDIEDNEI</sequence>
<dbReference type="GO" id="GO:0005737">
    <property type="term" value="C:cytoplasm"/>
    <property type="evidence" value="ECO:0007669"/>
    <property type="project" value="InterPro"/>
</dbReference>
<feature type="domain" description="BAR" evidence="2">
    <location>
        <begin position="28"/>
        <end position="300"/>
    </location>
</feature>
<dbReference type="RefSeq" id="XP_019040033.1">
    <property type="nucleotide sequence ID" value="XM_019181432.1"/>
</dbReference>
<keyword evidence="1" id="KW-0175">Coiled coil</keyword>
<dbReference type="InterPro" id="IPR004148">
    <property type="entry name" value="BAR_dom"/>
</dbReference>
<evidence type="ECO:0000313" key="3">
    <source>
        <dbReference type="EMBL" id="ODQ60826.1"/>
    </source>
</evidence>
<dbReference type="Gene3D" id="1.20.1270.60">
    <property type="entry name" value="Arfaptin homology (AH) domain/BAR domain"/>
    <property type="match status" value="1"/>
</dbReference>
<gene>
    <name evidence="3" type="ORF">WICANDRAFT_27973</name>
</gene>
<dbReference type="SUPFAM" id="SSF103657">
    <property type="entry name" value="BAR/IMD domain-like"/>
    <property type="match status" value="1"/>
</dbReference>
<reference evidence="3 4" key="1">
    <citation type="journal article" date="2016" name="Proc. Natl. Acad. Sci. U.S.A.">
        <title>Comparative genomics of biotechnologically important yeasts.</title>
        <authorList>
            <person name="Riley R."/>
            <person name="Haridas S."/>
            <person name="Wolfe K.H."/>
            <person name="Lopes M.R."/>
            <person name="Hittinger C.T."/>
            <person name="Goeker M."/>
            <person name="Salamov A.A."/>
            <person name="Wisecaver J.H."/>
            <person name="Long T.M."/>
            <person name="Calvey C.H."/>
            <person name="Aerts A.L."/>
            <person name="Barry K.W."/>
            <person name="Choi C."/>
            <person name="Clum A."/>
            <person name="Coughlan A.Y."/>
            <person name="Deshpande S."/>
            <person name="Douglass A.P."/>
            <person name="Hanson S.J."/>
            <person name="Klenk H.-P."/>
            <person name="LaButti K.M."/>
            <person name="Lapidus A."/>
            <person name="Lindquist E.A."/>
            <person name="Lipzen A.M."/>
            <person name="Meier-Kolthoff J.P."/>
            <person name="Ohm R.A."/>
            <person name="Otillar R.P."/>
            <person name="Pangilinan J.L."/>
            <person name="Peng Y."/>
            <person name="Rokas A."/>
            <person name="Rosa C.A."/>
            <person name="Scheuner C."/>
            <person name="Sibirny A.A."/>
            <person name="Slot J.C."/>
            <person name="Stielow J.B."/>
            <person name="Sun H."/>
            <person name="Kurtzman C.P."/>
            <person name="Blackwell M."/>
            <person name="Grigoriev I.V."/>
            <person name="Jeffries T.W."/>
        </authorList>
    </citation>
    <scope>NUCLEOTIDE SEQUENCE [LARGE SCALE GENOMIC DNA]</scope>
    <source>
        <strain evidence="4">ATCC 58044 / CBS 1984 / NCYC 433 / NRRL Y-366-8</strain>
    </source>
</reference>
<proteinExistence type="predicted"/>
<name>A0A1E3P5V5_WICAA</name>
<feature type="coiled-coil region" evidence="1">
    <location>
        <begin position="196"/>
        <end position="262"/>
    </location>
</feature>
<keyword evidence="4" id="KW-1185">Reference proteome</keyword>
<dbReference type="InterPro" id="IPR027267">
    <property type="entry name" value="AH/BAR_dom_sf"/>
</dbReference>
<accession>A0A1E3P5V5</accession>
<dbReference type="Proteomes" id="UP000094112">
    <property type="component" value="Unassembled WGS sequence"/>
</dbReference>
<organism evidence="3 4">
    <name type="scientific">Wickerhamomyces anomalus (strain ATCC 58044 / CBS 1984 / NCYC 433 / NRRL Y-366-8)</name>
    <name type="common">Yeast</name>
    <name type="synonym">Hansenula anomala</name>
    <dbReference type="NCBI Taxonomy" id="683960"/>
    <lineage>
        <taxon>Eukaryota</taxon>
        <taxon>Fungi</taxon>
        <taxon>Dikarya</taxon>
        <taxon>Ascomycota</taxon>
        <taxon>Saccharomycotina</taxon>
        <taxon>Saccharomycetes</taxon>
        <taxon>Phaffomycetales</taxon>
        <taxon>Wickerhamomycetaceae</taxon>
        <taxon>Wickerhamomyces</taxon>
    </lineage>
</organism>
<evidence type="ECO:0000313" key="4">
    <source>
        <dbReference type="Proteomes" id="UP000094112"/>
    </source>
</evidence>
<evidence type="ECO:0000256" key="1">
    <source>
        <dbReference type="SAM" id="Coils"/>
    </source>
</evidence>
<dbReference type="CDD" id="cd07600">
    <property type="entry name" value="BAR_Gvp36"/>
    <property type="match status" value="1"/>
</dbReference>
<dbReference type="AlphaFoldDB" id="A0A1E3P5V5"/>
<dbReference type="InterPro" id="IPR018859">
    <property type="entry name" value="BAR_dom-cont"/>
</dbReference>
<dbReference type="STRING" id="683960.A0A1E3P5V5"/>
<dbReference type="Pfam" id="PF10455">
    <property type="entry name" value="BAR_2"/>
    <property type="match status" value="1"/>
</dbReference>
<dbReference type="GeneID" id="30198678"/>
<evidence type="ECO:0000259" key="2">
    <source>
        <dbReference type="SMART" id="SM00721"/>
    </source>
</evidence>
<dbReference type="OrthoDB" id="5549748at2759"/>
<protein>
    <recommendedName>
        <fullName evidence="2">BAR domain-containing protein</fullName>
    </recommendedName>
</protein>
<dbReference type="EMBL" id="KV454209">
    <property type="protein sequence ID" value="ODQ60826.1"/>
    <property type="molecule type" value="Genomic_DNA"/>
</dbReference>
<dbReference type="SMART" id="SM00721">
    <property type="entry name" value="BAR"/>
    <property type="match status" value="1"/>
</dbReference>